<dbReference type="InterPro" id="IPR014710">
    <property type="entry name" value="RmlC-like_jellyroll"/>
</dbReference>
<dbReference type="RefSeq" id="WP_095884147.1">
    <property type="nucleotide sequence ID" value="NZ_NTHN02000024.1"/>
</dbReference>
<dbReference type="PANTHER" id="PTHR40943">
    <property type="entry name" value="CYTOPLASMIC PROTEIN-RELATED"/>
    <property type="match status" value="1"/>
</dbReference>
<comment type="caution">
    <text evidence="3">The sequence shown here is derived from an EMBL/GenBank/DDBJ whole genome shotgun (WGS) entry which is preliminary data.</text>
</comment>
<dbReference type="EMBL" id="NTHN01000463">
    <property type="protein sequence ID" value="PBD17057.1"/>
    <property type="molecule type" value="Genomic_DNA"/>
</dbReference>
<evidence type="ECO:0000313" key="2">
    <source>
        <dbReference type="EMBL" id="MCT4371359.1"/>
    </source>
</evidence>
<evidence type="ECO:0000313" key="4">
    <source>
        <dbReference type="Proteomes" id="UP000217448"/>
    </source>
</evidence>
<dbReference type="Pfam" id="PF05899">
    <property type="entry name" value="Cupin_3"/>
    <property type="match status" value="1"/>
</dbReference>
<reference evidence="2" key="3">
    <citation type="submission" date="2024-05" db="EMBL/GenBank/DDBJ databases">
        <title>Yangia mangrovi SAOS 153D genome.</title>
        <authorList>
            <person name="Verma A."/>
            <person name="Pal Y."/>
            <person name="Sundharam S."/>
            <person name="Bisht B."/>
            <person name="Srinivasan K."/>
        </authorList>
    </citation>
    <scope>NUCLEOTIDE SEQUENCE</scope>
    <source>
        <strain evidence="2">SAOS 153D</strain>
    </source>
</reference>
<dbReference type="InterPro" id="IPR011051">
    <property type="entry name" value="RmlC_Cupin_sf"/>
</dbReference>
<evidence type="ECO:0000313" key="3">
    <source>
        <dbReference type="EMBL" id="PBD17057.1"/>
    </source>
</evidence>
<dbReference type="EMBL" id="NTHN02000024">
    <property type="protein sequence ID" value="MCT4371359.1"/>
    <property type="molecule type" value="Genomic_DNA"/>
</dbReference>
<reference evidence="4" key="2">
    <citation type="submission" date="2023-07" db="EMBL/GenBank/DDBJ databases">
        <title>Yangia mangrovi SAOS 153D genome.</title>
        <authorList>
            <person name="Verma A."/>
            <person name="Pal Y."/>
            <person name="Sundharam S."/>
            <person name="Bisht B."/>
            <person name="Srinivasan K."/>
        </authorList>
    </citation>
    <scope>NUCLEOTIDE SEQUENCE [LARGE SCALE GENOMIC DNA]</scope>
    <source>
        <strain evidence="4">SAOS 153D</strain>
    </source>
</reference>
<organism evidence="3">
    <name type="scientific">Alloyangia mangrovi</name>
    <dbReference type="NCBI Taxonomy" id="1779329"/>
    <lineage>
        <taxon>Bacteria</taxon>
        <taxon>Pseudomonadati</taxon>
        <taxon>Pseudomonadota</taxon>
        <taxon>Alphaproteobacteria</taxon>
        <taxon>Rhodobacterales</taxon>
        <taxon>Roseobacteraceae</taxon>
        <taxon>Alloyangia</taxon>
    </lineage>
</organism>
<proteinExistence type="predicted"/>
<accession>A0A2A3JQH8</accession>
<dbReference type="InterPro" id="IPR008579">
    <property type="entry name" value="UGlyAH_Cupin_dom"/>
</dbReference>
<dbReference type="OrthoDB" id="9799053at2"/>
<reference evidence="3" key="1">
    <citation type="submission" date="2017-09" db="EMBL/GenBank/DDBJ databases">
        <title>Yangia sp. SAOS 153D whole genome sequencing.</title>
        <authorList>
            <person name="Verma A."/>
            <person name="Krishnamurthi S."/>
        </authorList>
    </citation>
    <scope>NUCLEOTIDE SEQUENCE [LARGE SCALE GENOMIC DNA]</scope>
    <source>
        <strain evidence="3">SAOS 153D</strain>
    </source>
</reference>
<gene>
    <name evidence="2" type="ORF">CLG85_013930</name>
    <name evidence="3" type="ORF">CLG85_22210</name>
</gene>
<dbReference type="AlphaFoldDB" id="A0A2A3JQH8"/>
<protein>
    <submittedName>
        <fullName evidence="2">Cupin domain-containing protein</fullName>
    </submittedName>
</protein>
<keyword evidence="4" id="KW-1185">Reference proteome</keyword>
<dbReference type="Proteomes" id="UP000217448">
    <property type="component" value="Unassembled WGS sequence"/>
</dbReference>
<feature type="domain" description="(S)-ureidoglycine aminohydrolase cupin" evidence="1">
    <location>
        <begin position="43"/>
        <end position="114"/>
    </location>
</feature>
<dbReference type="PANTHER" id="PTHR40943:SF1">
    <property type="entry name" value="CYTOPLASMIC PROTEIN"/>
    <property type="match status" value="1"/>
</dbReference>
<dbReference type="SUPFAM" id="SSF51182">
    <property type="entry name" value="RmlC-like cupins"/>
    <property type="match status" value="1"/>
</dbReference>
<dbReference type="Gene3D" id="2.60.120.10">
    <property type="entry name" value="Jelly Rolls"/>
    <property type="match status" value="1"/>
</dbReference>
<evidence type="ECO:0000259" key="1">
    <source>
        <dbReference type="Pfam" id="PF05899"/>
    </source>
</evidence>
<name>A0A2A3JQH8_9RHOB</name>
<sequence length="118" mass="12768">MSKLIRLAPEGSKGLQPCAVVPAEALLPGSEQPVERGAVELSDGETTGGIWEATPYAERFDNYPFHEMAHVISGRVIITPEGGEAQSFGPGETYLMEKGFTGTFEVTETLRKFYFVAA</sequence>
<dbReference type="CDD" id="cd02227">
    <property type="entry name" value="cupin_TM1112-like"/>
    <property type="match status" value="1"/>
</dbReference>